<dbReference type="Proteomes" id="UP000005216">
    <property type="component" value="Plasmid lp28-7"/>
</dbReference>
<dbReference type="EMBL" id="CP002946">
    <property type="protein sequence ID" value="AEL70479.1"/>
    <property type="molecule type" value="Genomic_DNA"/>
</dbReference>
<reference evidence="1 2" key="1">
    <citation type="journal article" date="2011" name="J. Bacteriol.">
        <title>Whole-genome sequences of two Borrelia afzelii and two Borrelia garinii Lyme disease agent isolates.</title>
        <authorList>
            <person name="Casjens S.R."/>
            <person name="Mongodin E.F."/>
            <person name="Qiu W.-G."/>
            <person name="Dunn J.J."/>
            <person name="Luft B.J."/>
            <person name="Fraser-Liggett C.M."/>
            <person name="Schutzer S.E."/>
        </authorList>
    </citation>
    <scope>NUCLEOTIDE SEQUENCE [LARGE SCALE GENOMIC DNA]</scope>
    <source>
        <strain evidence="1 2">PKo</strain>
    </source>
</reference>
<dbReference type="PATRIC" id="fig|390236.22.peg.1266"/>
<dbReference type="KEGG" id="bafz:BafPKo_AA0001"/>
<dbReference type="AlphaFoldDB" id="G0ITN1"/>
<evidence type="ECO:0000313" key="2">
    <source>
        <dbReference type="Proteomes" id="UP000005216"/>
    </source>
</evidence>
<dbReference type="NCBIfam" id="NF033726">
    <property type="entry name" value="borfam52"/>
    <property type="match status" value="1"/>
</dbReference>
<dbReference type="PROSITE" id="PS51257">
    <property type="entry name" value="PROKAR_LIPOPROTEIN"/>
    <property type="match status" value="1"/>
</dbReference>
<keyword evidence="1" id="KW-0614">Plasmid</keyword>
<dbReference type="HOGENOM" id="CLU_123745_0_0_12"/>
<evidence type="ECO:0008006" key="3">
    <source>
        <dbReference type="Google" id="ProtNLM"/>
    </source>
</evidence>
<protein>
    <recommendedName>
        <fullName evidence="3">Lipoprotein</fullName>
    </recommendedName>
</protein>
<name>G0ITN1_BORAP</name>
<geneLocation type="plasmid" evidence="1 2">
    <name>lp28-7</name>
</geneLocation>
<evidence type="ECO:0000313" key="1">
    <source>
        <dbReference type="EMBL" id="AEL70479.1"/>
    </source>
</evidence>
<accession>G0ITN1</accession>
<gene>
    <name evidence="1" type="ordered locus">BafPKo_AA0001</name>
</gene>
<keyword evidence="2" id="KW-1185">Reference proteome</keyword>
<proteinExistence type="predicted"/>
<organism evidence="1 2">
    <name type="scientific">Borreliella afzelii (strain PKo)</name>
    <name type="common">Borrelia afzelii</name>
    <dbReference type="NCBI Taxonomy" id="390236"/>
    <lineage>
        <taxon>Bacteria</taxon>
        <taxon>Pseudomonadati</taxon>
        <taxon>Spirochaetota</taxon>
        <taxon>Spirochaetia</taxon>
        <taxon>Spirochaetales</taxon>
        <taxon>Borreliaceae</taxon>
        <taxon>Borreliella</taxon>
    </lineage>
</organism>
<dbReference type="RefSeq" id="WP_014486291.1">
    <property type="nucleotide sequence ID" value="NC_017235.1"/>
</dbReference>
<sequence length="161" mass="18387">MRILVGVCIIILALLGCYLPDKQEQAVQAFFDENSPQSSDMGSNEIVTEGIFANLKLYVAEHRLLIDIKETLISLKDPNYRNVPPVGKGYNEENFNKFFLDLGSERSKELIKLFGRIKNDRNLFEKKVSLLFYCIEDNSSNGIDFRSINAIFDEEEKGVIK</sequence>